<dbReference type="SUPFAM" id="SSF52954">
    <property type="entry name" value="Class II aaRS ABD-related"/>
    <property type="match status" value="1"/>
</dbReference>
<dbReference type="AlphaFoldDB" id="A0A9N9SUB1"/>
<dbReference type="GO" id="GO:0034457">
    <property type="term" value="C:Mpp10 complex"/>
    <property type="evidence" value="ECO:0007669"/>
    <property type="project" value="UniProtKB-ARBA"/>
</dbReference>
<dbReference type="InterPro" id="IPR044281">
    <property type="entry name" value="IMP4/RPF1"/>
</dbReference>
<dbReference type="Gene3D" id="3.40.50.10480">
    <property type="entry name" value="Probable brix-domain ribosomal biogenesis protein"/>
    <property type="match status" value="1"/>
</dbReference>
<keyword evidence="4" id="KW-1185">Reference proteome</keyword>
<evidence type="ECO:0000313" key="3">
    <source>
        <dbReference type="EMBL" id="CAG9829556.1"/>
    </source>
</evidence>
<dbReference type="GO" id="GO:0006364">
    <property type="term" value="P:rRNA processing"/>
    <property type="evidence" value="ECO:0007669"/>
    <property type="project" value="InterPro"/>
</dbReference>
<sequence>MIRRQARLRREYLYRKTIEDKQKSIQDKKDRIKKSLDQHTTIHGDLQKKALHYAKKIEWEDSGPQAATLLGGESGGAVANSQDDEYRYAGVEDPKIVITTSRDPSSRLKMFAKELRLIFPNAQRMNRGNYEMKQLIQACRANDVTDFIVVHEHRGVPDSLVICHLPYGPTAYFNMSDVVMRHDIPDLGTVSEQYPHLIFHNFKTTLAERTGNILKYLFPVPKEDSKRVITFANHDDYISFRHHTYKTVDRQLELSEIGPRFQLRLYEIKLGTLDTIDSADTEWALRPYMNTTVKRRFFSDEDDLEVTGISRSGRVRKKSSKLMDFESPDEIERNFNKKSPVTHRKQENFEGVPKKQKYDEMYQKDDNYDMDDSRSDTSEYEPNANATESSIDESVESDSDYEDNEGFRRLDANSSKKKLVIKDGKIIKPDKLKGKDKDTFSNFTKSLASSKTPMKTFSKKTVPNKTPPGPLQPFQLGLPNYENINVSPPSPRGKDSPFKVNGIKPIDVAAHLKLLGESLTIIGERLKEHEGQIAVSGSLSVLLDSLLCALGPLLCLTQQIPELQENCCTPEELMSTLDNVAFIMPGL</sequence>
<name>A0A9N9SUB1_DIABA</name>
<dbReference type="PANTHER" id="PTHR22734:SF2">
    <property type="entry name" value="U3 SMALL NUCLEOLAR RIBONUCLEOPROTEIN PROTEIN IMP4"/>
    <property type="match status" value="1"/>
</dbReference>
<dbReference type="Proteomes" id="UP001153709">
    <property type="component" value="Chromosome 2"/>
</dbReference>
<dbReference type="PANTHER" id="PTHR22734">
    <property type="entry name" value="U3 SMALL NUCLEOLAR RIBONUCLEOPROTEIN PROTEIN IMP4"/>
    <property type="match status" value="1"/>
</dbReference>
<gene>
    <name evidence="3" type="ORF">DIABBA_LOCUS3351</name>
</gene>
<feature type="compositionally biased region" description="Acidic residues" evidence="1">
    <location>
        <begin position="390"/>
        <end position="404"/>
    </location>
</feature>
<dbReference type="OrthoDB" id="10253204at2759"/>
<evidence type="ECO:0000256" key="1">
    <source>
        <dbReference type="SAM" id="MobiDB-lite"/>
    </source>
</evidence>
<organism evidence="3 4">
    <name type="scientific">Diabrotica balteata</name>
    <name type="common">Banded cucumber beetle</name>
    <dbReference type="NCBI Taxonomy" id="107213"/>
    <lineage>
        <taxon>Eukaryota</taxon>
        <taxon>Metazoa</taxon>
        <taxon>Ecdysozoa</taxon>
        <taxon>Arthropoda</taxon>
        <taxon>Hexapoda</taxon>
        <taxon>Insecta</taxon>
        <taxon>Pterygota</taxon>
        <taxon>Neoptera</taxon>
        <taxon>Endopterygota</taxon>
        <taxon>Coleoptera</taxon>
        <taxon>Polyphaga</taxon>
        <taxon>Cucujiformia</taxon>
        <taxon>Chrysomeloidea</taxon>
        <taxon>Chrysomelidae</taxon>
        <taxon>Galerucinae</taxon>
        <taxon>Diabroticina</taxon>
        <taxon>Diabroticites</taxon>
        <taxon>Diabrotica</taxon>
    </lineage>
</organism>
<evidence type="ECO:0000313" key="4">
    <source>
        <dbReference type="Proteomes" id="UP001153709"/>
    </source>
</evidence>
<dbReference type="EMBL" id="OU898277">
    <property type="protein sequence ID" value="CAG9829556.1"/>
    <property type="molecule type" value="Genomic_DNA"/>
</dbReference>
<reference evidence="3" key="1">
    <citation type="submission" date="2022-01" db="EMBL/GenBank/DDBJ databases">
        <authorList>
            <person name="King R."/>
        </authorList>
    </citation>
    <scope>NUCLEOTIDE SEQUENCE</scope>
</reference>
<feature type="compositionally biased region" description="Basic and acidic residues" evidence="1">
    <location>
        <begin position="344"/>
        <end position="377"/>
    </location>
</feature>
<dbReference type="GO" id="GO:0005654">
    <property type="term" value="C:nucleoplasm"/>
    <property type="evidence" value="ECO:0007669"/>
    <property type="project" value="UniProtKB-ARBA"/>
</dbReference>
<protein>
    <recommendedName>
        <fullName evidence="2">Brix domain-containing protein</fullName>
    </recommendedName>
</protein>
<dbReference type="InterPro" id="IPR007109">
    <property type="entry name" value="Brix"/>
</dbReference>
<dbReference type="Pfam" id="PF04427">
    <property type="entry name" value="Brix"/>
    <property type="match status" value="1"/>
</dbReference>
<feature type="region of interest" description="Disordered" evidence="1">
    <location>
        <begin position="327"/>
        <end position="409"/>
    </location>
</feature>
<feature type="domain" description="Brix" evidence="2">
    <location>
        <begin position="94"/>
        <end position="274"/>
    </location>
</feature>
<dbReference type="PROSITE" id="PS50833">
    <property type="entry name" value="BRIX"/>
    <property type="match status" value="1"/>
</dbReference>
<dbReference type="GO" id="GO:0030515">
    <property type="term" value="F:snoRNA binding"/>
    <property type="evidence" value="ECO:0007669"/>
    <property type="project" value="TreeGrafter"/>
</dbReference>
<dbReference type="FunFam" id="3.40.50.10480:FF:000001">
    <property type="entry name" value="IMP4, U3 small nucleolar ribonucleoprotein"/>
    <property type="match status" value="1"/>
</dbReference>
<evidence type="ECO:0000259" key="2">
    <source>
        <dbReference type="PROSITE" id="PS50833"/>
    </source>
</evidence>
<dbReference type="GO" id="GO:0042274">
    <property type="term" value="P:ribosomal small subunit biogenesis"/>
    <property type="evidence" value="ECO:0007669"/>
    <property type="project" value="UniProtKB-ARBA"/>
</dbReference>
<accession>A0A9N9SUB1</accession>
<dbReference type="GO" id="GO:0042134">
    <property type="term" value="F:rRNA primary transcript binding"/>
    <property type="evidence" value="ECO:0007669"/>
    <property type="project" value="InterPro"/>
</dbReference>
<dbReference type="GO" id="GO:0032040">
    <property type="term" value="C:small-subunit processome"/>
    <property type="evidence" value="ECO:0007669"/>
    <property type="project" value="TreeGrafter"/>
</dbReference>
<dbReference type="SMART" id="SM00879">
    <property type="entry name" value="Brix"/>
    <property type="match status" value="1"/>
</dbReference>
<proteinExistence type="predicted"/>